<keyword evidence="2" id="KW-1185">Reference proteome</keyword>
<organism evidence="1 2">
    <name type="scientific">Vararia minispora EC-137</name>
    <dbReference type="NCBI Taxonomy" id="1314806"/>
    <lineage>
        <taxon>Eukaryota</taxon>
        <taxon>Fungi</taxon>
        <taxon>Dikarya</taxon>
        <taxon>Basidiomycota</taxon>
        <taxon>Agaricomycotina</taxon>
        <taxon>Agaricomycetes</taxon>
        <taxon>Russulales</taxon>
        <taxon>Lachnocladiaceae</taxon>
        <taxon>Vararia</taxon>
    </lineage>
</organism>
<reference evidence="1" key="1">
    <citation type="submission" date="2021-02" db="EMBL/GenBank/DDBJ databases">
        <authorList>
            <consortium name="DOE Joint Genome Institute"/>
            <person name="Ahrendt S."/>
            <person name="Looney B.P."/>
            <person name="Miyauchi S."/>
            <person name="Morin E."/>
            <person name="Drula E."/>
            <person name="Courty P.E."/>
            <person name="Chicoki N."/>
            <person name="Fauchery L."/>
            <person name="Kohler A."/>
            <person name="Kuo A."/>
            <person name="Labutti K."/>
            <person name="Pangilinan J."/>
            <person name="Lipzen A."/>
            <person name="Riley R."/>
            <person name="Andreopoulos W."/>
            <person name="He G."/>
            <person name="Johnson J."/>
            <person name="Barry K.W."/>
            <person name="Grigoriev I.V."/>
            <person name="Nagy L."/>
            <person name="Hibbett D."/>
            <person name="Henrissat B."/>
            <person name="Matheny P.B."/>
            <person name="Labbe J."/>
            <person name="Martin F."/>
        </authorList>
    </citation>
    <scope>NUCLEOTIDE SEQUENCE</scope>
    <source>
        <strain evidence="1">EC-137</strain>
    </source>
</reference>
<gene>
    <name evidence="1" type="ORF">K488DRAFT_41089</name>
</gene>
<name>A0ACB8QXZ0_9AGAM</name>
<evidence type="ECO:0000313" key="2">
    <source>
        <dbReference type="Proteomes" id="UP000814128"/>
    </source>
</evidence>
<sequence>MADFTLEEDLRGIAFDQLRDYEARWRDRQPFLQSRGYTLRPRLRPGWTPSWLTTGKHPLRSEDGIFLPVRPHLVDATRTSDGKLVYIKRVETGDTESSLAIMLSSLSTRFDSRNHSVPVLDSFIDNEDPSISYIVMPFLMEPNFPDFETVGEIVDFVDQVLEVRHFCPLDCSFDNIMMDCTAMYPRGLHPINTHSLPDGFTPVLQLPRRQVGVTYYFIDYGISSYYPPGTSRGMVIGRDGRDQDVPELSDTKSYDPFAVDIFIIGNMLRLRFREEYSNVEFLAPIIAHATARDPAQRPSAQELLQEWTSQRRQVSSLTKEWRLKRHDENLLASVVRDCLGMVAAVAHLLAFWRRY</sequence>
<evidence type="ECO:0000313" key="1">
    <source>
        <dbReference type="EMBL" id="KAI0036413.1"/>
    </source>
</evidence>
<dbReference type="EMBL" id="MU273471">
    <property type="protein sequence ID" value="KAI0036413.1"/>
    <property type="molecule type" value="Genomic_DNA"/>
</dbReference>
<accession>A0ACB8QXZ0</accession>
<protein>
    <submittedName>
        <fullName evidence="1">Uncharacterized protein</fullName>
    </submittedName>
</protein>
<proteinExistence type="predicted"/>
<dbReference type="Proteomes" id="UP000814128">
    <property type="component" value="Unassembled WGS sequence"/>
</dbReference>
<reference evidence="1" key="2">
    <citation type="journal article" date="2022" name="New Phytol.">
        <title>Evolutionary transition to the ectomycorrhizal habit in the genomes of a hyperdiverse lineage of mushroom-forming fungi.</title>
        <authorList>
            <person name="Looney B."/>
            <person name="Miyauchi S."/>
            <person name="Morin E."/>
            <person name="Drula E."/>
            <person name="Courty P.E."/>
            <person name="Kohler A."/>
            <person name="Kuo A."/>
            <person name="LaButti K."/>
            <person name="Pangilinan J."/>
            <person name="Lipzen A."/>
            <person name="Riley R."/>
            <person name="Andreopoulos W."/>
            <person name="He G."/>
            <person name="Johnson J."/>
            <person name="Nolan M."/>
            <person name="Tritt A."/>
            <person name="Barry K.W."/>
            <person name="Grigoriev I.V."/>
            <person name="Nagy L.G."/>
            <person name="Hibbett D."/>
            <person name="Henrissat B."/>
            <person name="Matheny P.B."/>
            <person name="Labbe J."/>
            <person name="Martin F.M."/>
        </authorList>
    </citation>
    <scope>NUCLEOTIDE SEQUENCE</scope>
    <source>
        <strain evidence="1">EC-137</strain>
    </source>
</reference>
<comment type="caution">
    <text evidence="1">The sequence shown here is derived from an EMBL/GenBank/DDBJ whole genome shotgun (WGS) entry which is preliminary data.</text>
</comment>